<keyword evidence="2" id="KW-1185">Reference proteome</keyword>
<proteinExistence type="predicted"/>
<organism evidence="1 2">
    <name type="scientific">Marasmius crinis-equi</name>
    <dbReference type="NCBI Taxonomy" id="585013"/>
    <lineage>
        <taxon>Eukaryota</taxon>
        <taxon>Fungi</taxon>
        <taxon>Dikarya</taxon>
        <taxon>Basidiomycota</taxon>
        <taxon>Agaricomycotina</taxon>
        <taxon>Agaricomycetes</taxon>
        <taxon>Agaricomycetidae</taxon>
        <taxon>Agaricales</taxon>
        <taxon>Marasmiineae</taxon>
        <taxon>Marasmiaceae</taxon>
        <taxon>Marasmius</taxon>
    </lineage>
</organism>
<protein>
    <recommendedName>
        <fullName evidence="3">F-box domain-containing protein</fullName>
    </recommendedName>
</protein>
<accession>A0ABR3F2K9</accession>
<name>A0ABR3F2K9_9AGAR</name>
<gene>
    <name evidence="1" type="ORF">V5O48_012529</name>
</gene>
<comment type="caution">
    <text evidence="1">The sequence shown here is derived from an EMBL/GenBank/DDBJ whole genome shotgun (WGS) entry which is preliminary data.</text>
</comment>
<dbReference type="Proteomes" id="UP001465976">
    <property type="component" value="Unassembled WGS sequence"/>
</dbReference>
<evidence type="ECO:0000313" key="2">
    <source>
        <dbReference type="Proteomes" id="UP001465976"/>
    </source>
</evidence>
<evidence type="ECO:0008006" key="3">
    <source>
        <dbReference type="Google" id="ProtNLM"/>
    </source>
</evidence>
<reference evidence="1 2" key="1">
    <citation type="submission" date="2024-02" db="EMBL/GenBank/DDBJ databases">
        <title>A draft genome for the cacao thread blight pathogen Marasmius crinis-equi.</title>
        <authorList>
            <person name="Cohen S.P."/>
            <person name="Baruah I.K."/>
            <person name="Amoako-Attah I."/>
            <person name="Bukari Y."/>
            <person name="Meinhardt L.W."/>
            <person name="Bailey B.A."/>
        </authorList>
    </citation>
    <scope>NUCLEOTIDE SEQUENCE [LARGE SCALE GENOMIC DNA]</scope>
    <source>
        <strain evidence="1 2">GH-76</strain>
    </source>
</reference>
<sequence length="390" mass="44251">MSISSLATETLSEILHLSVEYDEMRVDSMTEGPVVDINYPDASWLNTTLFAVSVVCREWRDVSFGLRVWRNIVVDHDARAGRGTSSAKDFLRTLLNRAIANGRRLDVKLEIWTREPIVALQSCALRRLEASEVAWRSFSFVSHWSNSLDVLFDFLERNQQRMVGWEGFSVGLSDAGETALPKEMTKELLEIVDGMNQIEHLGLSLDCRYRLNGKYEVPKIPSMTLMPSSPLLGLRELDVQGCPSVCVSMLRMCRRLSSATLCLKYPDGGDWVRTVRYGGRWEEAQRVVKAEEIVALKELSHLSLFVNGVDVKHNDLLGYLVCPRLRRFTVEWAMEDGKGVKDVMNFLDKVGAVVGDFWLPDASPAVVKGFEARGLIQLDHPRRYKEYLEM</sequence>
<dbReference type="EMBL" id="JBAHYK010001120">
    <property type="protein sequence ID" value="KAL0569441.1"/>
    <property type="molecule type" value="Genomic_DNA"/>
</dbReference>
<evidence type="ECO:0000313" key="1">
    <source>
        <dbReference type="EMBL" id="KAL0569441.1"/>
    </source>
</evidence>